<feature type="binding site" evidence="8">
    <location>
        <begin position="131"/>
        <end position="133"/>
    </location>
    <ligand>
        <name>S-adenosyl-L-methionine</name>
        <dbReference type="ChEBI" id="CHEBI:59789"/>
    </ligand>
</feature>
<evidence type="ECO:0000256" key="1">
    <source>
        <dbReference type="ARBA" id="ARBA00022485"/>
    </source>
</evidence>
<keyword evidence="8" id="KW-0671">Queuosine biosynthesis</keyword>
<evidence type="ECO:0000256" key="2">
    <source>
        <dbReference type="ARBA" id="ARBA00022691"/>
    </source>
</evidence>
<evidence type="ECO:0000259" key="9">
    <source>
        <dbReference type="PROSITE" id="PS51918"/>
    </source>
</evidence>
<evidence type="ECO:0000256" key="6">
    <source>
        <dbReference type="ARBA" id="ARBA00023014"/>
    </source>
</evidence>
<feature type="binding site" evidence="8">
    <location>
        <position position="88"/>
    </location>
    <ligand>
        <name>substrate</name>
    </ligand>
</feature>
<feature type="binding site" evidence="8">
    <location>
        <position position="50"/>
    </location>
    <ligand>
        <name>[4Fe-4S] cluster</name>
        <dbReference type="ChEBI" id="CHEBI:49883"/>
        <note>4Fe-4S-S-AdoMet</note>
    </ligand>
</feature>
<sequence length="217" mass="24503">MFGKNPKRPPENTDGSLLFVQEIFPTIQAEGIFAGRPAIFIRLGGCNLACSFCDTEFENFSQMSLEDILAQVQKHQVQYSKINLIVITGGEPMRQNIIPLCNKLHKNFTVQIETNGTIYRNLPDFVKVICSPKIVNGKYTIPADGLQIDALKFLISASLEHYNKIPDWAFDFKEIFIQPMDEQDAQKNAANNALAVKIAMENNLKLSIQMHKFLQIP</sequence>
<feature type="binding site" evidence="8">
    <location>
        <position position="55"/>
    </location>
    <ligand>
        <name>Mg(2+)</name>
        <dbReference type="ChEBI" id="CHEBI:18420"/>
    </ligand>
</feature>
<dbReference type="OrthoDB" id="9792276at2"/>
<feature type="binding site" evidence="8">
    <location>
        <position position="53"/>
    </location>
    <ligand>
        <name>[4Fe-4S] cluster</name>
        <dbReference type="ChEBI" id="CHEBI:49883"/>
        <note>4Fe-4S-S-AdoMet</note>
    </ligand>
</feature>
<dbReference type="GO" id="GO:0000287">
    <property type="term" value="F:magnesium ion binding"/>
    <property type="evidence" value="ECO:0007669"/>
    <property type="project" value="UniProtKB-UniRule"/>
</dbReference>
<evidence type="ECO:0000313" key="11">
    <source>
        <dbReference type="Proteomes" id="UP000321934"/>
    </source>
</evidence>
<dbReference type="GO" id="GO:0051539">
    <property type="term" value="F:4 iron, 4 sulfur cluster binding"/>
    <property type="evidence" value="ECO:0007669"/>
    <property type="project" value="UniProtKB-UniRule"/>
</dbReference>
<dbReference type="InterPro" id="IPR058240">
    <property type="entry name" value="rSAM_sf"/>
</dbReference>
<comment type="catalytic activity">
    <reaction evidence="8">
        <text>6-carboxy-5,6,7,8-tetrahydropterin + H(+) = 7-carboxy-7-carbaguanine + NH4(+)</text>
        <dbReference type="Rhea" id="RHEA:27974"/>
        <dbReference type="ChEBI" id="CHEBI:15378"/>
        <dbReference type="ChEBI" id="CHEBI:28938"/>
        <dbReference type="ChEBI" id="CHEBI:61032"/>
        <dbReference type="ChEBI" id="CHEBI:61036"/>
        <dbReference type="EC" id="4.3.99.3"/>
    </reaction>
</comment>
<dbReference type="Pfam" id="PF04055">
    <property type="entry name" value="Radical_SAM"/>
    <property type="match status" value="1"/>
</dbReference>
<evidence type="ECO:0000256" key="4">
    <source>
        <dbReference type="ARBA" id="ARBA00022842"/>
    </source>
</evidence>
<keyword evidence="6 8" id="KW-0411">Iron-sulfur</keyword>
<evidence type="ECO:0000256" key="7">
    <source>
        <dbReference type="ARBA" id="ARBA00023239"/>
    </source>
</evidence>
<keyword evidence="7 8" id="KW-0456">Lyase</keyword>
<comment type="cofactor">
    <cofactor evidence="8">
        <name>Mg(2+)</name>
        <dbReference type="ChEBI" id="CHEBI:18420"/>
    </cofactor>
</comment>
<keyword evidence="11" id="KW-1185">Reference proteome</keyword>
<proteinExistence type="inferred from homology"/>
<dbReference type="InterPro" id="IPR013785">
    <property type="entry name" value="Aldolase_TIM"/>
</dbReference>
<comment type="similarity">
    <text evidence="8">Belongs to the radical SAM superfamily. 7-carboxy-7-deazaguanine synthase family.</text>
</comment>
<dbReference type="PIRSF" id="PIRSF000370">
    <property type="entry name" value="QueE"/>
    <property type="match status" value="1"/>
</dbReference>
<dbReference type="GO" id="GO:1904047">
    <property type="term" value="F:S-adenosyl-L-methionine binding"/>
    <property type="evidence" value="ECO:0007669"/>
    <property type="project" value="UniProtKB-UniRule"/>
</dbReference>
<feature type="binding site" evidence="8">
    <location>
        <position position="42"/>
    </location>
    <ligand>
        <name>substrate</name>
    </ligand>
</feature>
<dbReference type="EC" id="4.3.99.3" evidence="8"/>
<dbReference type="PANTHER" id="PTHR42836:SF1">
    <property type="entry name" value="7-CARBOXY-7-DEAZAGUANINE SYNTHASE"/>
    <property type="match status" value="1"/>
</dbReference>
<accession>A0A5B8XI86</accession>
<dbReference type="AlphaFoldDB" id="A0A5B8XI86"/>
<comment type="caution">
    <text evidence="8">Lacks conserved residue(s) required for the propagation of feature annotation.</text>
</comment>
<dbReference type="PANTHER" id="PTHR42836">
    <property type="entry name" value="7-CARBOXY-7-DEAZAGUANINE SYNTHASE"/>
    <property type="match status" value="1"/>
</dbReference>
<dbReference type="InterPro" id="IPR007197">
    <property type="entry name" value="rSAM"/>
</dbReference>
<dbReference type="SUPFAM" id="SSF102114">
    <property type="entry name" value="Radical SAM enzymes"/>
    <property type="match status" value="1"/>
</dbReference>
<evidence type="ECO:0000313" key="10">
    <source>
        <dbReference type="EMBL" id="QED23724.1"/>
    </source>
</evidence>
<organism evidence="10 11">
    <name type="scientific">Candidatus Deianiraea vastatrix</name>
    <dbReference type="NCBI Taxonomy" id="2163644"/>
    <lineage>
        <taxon>Bacteria</taxon>
        <taxon>Pseudomonadati</taxon>
        <taxon>Pseudomonadota</taxon>
        <taxon>Alphaproteobacteria</taxon>
        <taxon>Rickettsiales</taxon>
        <taxon>Candidatus Deianiraeaceae</taxon>
        <taxon>Candidatus Deianiraea</taxon>
    </lineage>
</organism>
<protein>
    <recommendedName>
        <fullName evidence="8">7-carboxy-7-deazaguanine synthase</fullName>
        <shortName evidence="8">CDG synthase</shortName>
        <ecNumber evidence="8">4.3.99.3</ecNumber>
    </recommendedName>
    <alternativeName>
        <fullName evidence="8">Queuosine biosynthesis protein QueE</fullName>
    </alternativeName>
</protein>
<dbReference type="GO" id="GO:0008616">
    <property type="term" value="P:tRNA queuosine(34) biosynthetic process"/>
    <property type="evidence" value="ECO:0007669"/>
    <property type="project" value="UniProtKB-UniRule"/>
</dbReference>
<evidence type="ECO:0000256" key="3">
    <source>
        <dbReference type="ARBA" id="ARBA00022723"/>
    </source>
</evidence>
<dbReference type="RefSeq" id="WP_146821032.1">
    <property type="nucleotide sequence ID" value="NZ_CP029077.1"/>
</dbReference>
<dbReference type="InterPro" id="IPR024924">
    <property type="entry name" value="7-CO-7-deazaguanine_synth-like"/>
</dbReference>
<comment type="function">
    <text evidence="8">Catalyzes the complex heterocyclic radical-mediated conversion of 6-carboxy-5,6,7,8-tetrahydropterin (CPH4) to 7-carboxy-7-deazaguanine (CDG), a step common to the biosynthetic pathways of all 7-deazapurine-containing compounds.</text>
</comment>
<keyword evidence="2 8" id="KW-0949">S-adenosyl-L-methionine</keyword>
<comment type="cofactor">
    <cofactor evidence="8">
        <name>S-adenosyl-L-methionine</name>
        <dbReference type="ChEBI" id="CHEBI:59789"/>
    </cofactor>
    <text evidence="8">Binds 1 S-adenosyl-L-methionine per subunit.</text>
</comment>
<comment type="pathway">
    <text evidence="8">Purine metabolism; 7-cyano-7-deazaguanine biosynthesis.</text>
</comment>
<keyword evidence="4 8" id="KW-0460">Magnesium</keyword>
<evidence type="ECO:0000256" key="8">
    <source>
        <dbReference type="HAMAP-Rule" id="MF_00917"/>
    </source>
</evidence>
<name>A0A5B8XI86_9RICK</name>
<evidence type="ECO:0000256" key="5">
    <source>
        <dbReference type="ARBA" id="ARBA00023004"/>
    </source>
</evidence>
<keyword evidence="5 8" id="KW-0408">Iron</keyword>
<dbReference type="SFLD" id="SFLDS00029">
    <property type="entry name" value="Radical_SAM"/>
    <property type="match status" value="1"/>
</dbReference>
<feature type="domain" description="Radical SAM core" evidence="9">
    <location>
        <begin position="33"/>
        <end position="217"/>
    </location>
</feature>
<dbReference type="CDD" id="cd01335">
    <property type="entry name" value="Radical_SAM"/>
    <property type="match status" value="1"/>
</dbReference>
<comment type="cofactor">
    <cofactor evidence="8">
        <name>[4Fe-4S] cluster</name>
        <dbReference type="ChEBI" id="CHEBI:49883"/>
    </cofactor>
    <text evidence="8">Binds 1 [4Fe-4S] cluster. The cluster is coordinated with 3 cysteines and an exchangeable S-adenosyl-L-methionine.</text>
</comment>
<dbReference type="HAMAP" id="MF_00917">
    <property type="entry name" value="QueE"/>
    <property type="match status" value="1"/>
</dbReference>
<gene>
    <name evidence="8" type="primary">queE</name>
    <name evidence="10" type="ORF">Deia_00937</name>
</gene>
<dbReference type="UniPathway" id="UPA00391"/>
<feature type="binding site" evidence="8">
    <location>
        <position position="46"/>
    </location>
    <ligand>
        <name>[4Fe-4S] cluster</name>
        <dbReference type="ChEBI" id="CHEBI:49883"/>
        <note>4Fe-4S-S-AdoMet</note>
    </ligand>
</feature>
<dbReference type="GO" id="GO:0016840">
    <property type="term" value="F:carbon-nitrogen lyase activity"/>
    <property type="evidence" value="ECO:0007669"/>
    <property type="project" value="UniProtKB-UniRule"/>
</dbReference>
<feature type="binding site" evidence="8">
    <location>
        <begin position="52"/>
        <end position="54"/>
    </location>
    <ligand>
        <name>S-adenosyl-L-methionine</name>
        <dbReference type="ChEBI" id="CHEBI:59789"/>
    </ligand>
</feature>
<feature type="binding site" evidence="8">
    <location>
        <position position="90"/>
    </location>
    <ligand>
        <name>S-adenosyl-L-methionine</name>
        <dbReference type="ChEBI" id="CHEBI:59789"/>
    </ligand>
</feature>
<dbReference type="Proteomes" id="UP000321934">
    <property type="component" value="Chromosome"/>
</dbReference>
<keyword evidence="3 8" id="KW-0479">Metal-binding</keyword>
<dbReference type="EMBL" id="CP029077">
    <property type="protein sequence ID" value="QED23724.1"/>
    <property type="molecule type" value="Genomic_DNA"/>
</dbReference>
<dbReference type="PROSITE" id="PS51918">
    <property type="entry name" value="RADICAL_SAM"/>
    <property type="match status" value="1"/>
</dbReference>
<feature type="binding site" evidence="8">
    <location>
        <begin position="178"/>
        <end position="181"/>
    </location>
    <ligand>
        <name>S-adenosyl-L-methionine</name>
        <dbReference type="ChEBI" id="CHEBI:59789"/>
    </ligand>
</feature>
<feature type="binding site" evidence="8">
    <location>
        <position position="217"/>
    </location>
    <ligand>
        <name>substrate</name>
    </ligand>
</feature>
<reference evidence="10 11" key="1">
    <citation type="journal article" date="2019" name="ISME J.">
        <title>Deianiraea, an extracellular bacterium associated with the ciliate Paramecium, suggests an alternative scenario for the evolution of Rickettsiales.</title>
        <authorList>
            <person name="Castelli M."/>
            <person name="Sabaneyeva E."/>
            <person name="Lanzoni O."/>
            <person name="Lebedeva N."/>
            <person name="Floriano A.M."/>
            <person name="Gaiarsa S."/>
            <person name="Benken K."/>
            <person name="Modeo L."/>
            <person name="Bandi C."/>
            <person name="Potekhin A."/>
            <person name="Sassera D."/>
            <person name="Petroni G."/>
        </authorList>
    </citation>
    <scope>NUCLEOTIDE SEQUENCE [LARGE SCALE GENOMIC DNA]</scope>
    <source>
        <strain evidence="10">CyL4-1</strain>
    </source>
</reference>
<comment type="subunit">
    <text evidence="8">Homodimer.</text>
</comment>
<dbReference type="Gene3D" id="3.20.20.70">
    <property type="entry name" value="Aldolase class I"/>
    <property type="match status" value="1"/>
</dbReference>
<keyword evidence="1 8" id="KW-0004">4Fe-4S</keyword>